<dbReference type="PANTHER" id="PTHR10803">
    <property type="entry name" value="ARSENICAL PUMP-DRIVING ATPASE ARSENITE-TRANSLOCATING ATPASE"/>
    <property type="match status" value="1"/>
</dbReference>
<dbReference type="EC" id="3.6.3.16" evidence="3"/>
<dbReference type="SMART" id="SM00382">
    <property type="entry name" value="AAA"/>
    <property type="match status" value="1"/>
</dbReference>
<comment type="similarity">
    <text evidence="1">Belongs to the arsA ATPase family.</text>
</comment>
<dbReference type="CDD" id="cd02035">
    <property type="entry name" value="ArsA"/>
    <property type="match status" value="1"/>
</dbReference>
<dbReference type="Pfam" id="PF02374">
    <property type="entry name" value="ArsA_ATPase"/>
    <property type="match status" value="1"/>
</dbReference>
<dbReference type="RefSeq" id="WP_013177514.1">
    <property type="nucleotide sequence ID" value="NC_014221.1"/>
</dbReference>
<dbReference type="SUPFAM" id="SSF52540">
    <property type="entry name" value="P-loop containing nucleoside triphosphate hydrolases"/>
    <property type="match status" value="1"/>
</dbReference>
<dbReference type="GO" id="GO:0005524">
    <property type="term" value="F:ATP binding"/>
    <property type="evidence" value="ECO:0007669"/>
    <property type="project" value="InterPro"/>
</dbReference>
<name>D7CVB5_TRURR</name>
<gene>
    <name evidence="3" type="ordered locus">Trad_1016</name>
</gene>
<organism evidence="3 4">
    <name type="scientific">Truepera radiovictrix (strain DSM 17093 / CIP 108686 / LMG 22925 / RQ-24)</name>
    <dbReference type="NCBI Taxonomy" id="649638"/>
    <lineage>
        <taxon>Bacteria</taxon>
        <taxon>Thermotogati</taxon>
        <taxon>Deinococcota</taxon>
        <taxon>Deinococci</taxon>
        <taxon>Trueperales</taxon>
        <taxon>Trueperaceae</taxon>
        <taxon>Truepera</taxon>
    </lineage>
</organism>
<dbReference type="eggNOG" id="COG0003">
    <property type="taxonomic scope" value="Bacteria"/>
</dbReference>
<dbReference type="STRING" id="649638.Trad_1016"/>
<dbReference type="KEGG" id="tra:Trad_1016"/>
<dbReference type="PANTHER" id="PTHR10803:SF3">
    <property type="entry name" value="ATPASE GET3"/>
    <property type="match status" value="1"/>
</dbReference>
<sequence>MLEQQRIVFVGGKGGVGKTTTAAALALQWARRGERCLLVSTDPAHSLGDLFGCQLGEREYPLADGLWGLEIDPEGEADRYVAGVSRTLRTLMPPHLYGEIDRQMRMTRQAPGALEAALLERVADVMEAASEGYDRVVFDTAPTGHTMRLLSLPEVMGAWVDGMLQQRERSGRLGRMLAQLGGKGSDLTYFDDPDALPDSREGRITSVLLARRRKFHRARRLLLDADRCAFVLVLTPEKLPILESAKALDTLARFRVPVAGLVVNRVLPAEAEGPFWATRRAQERVYLGEIATRFANWPQLHVPLFARDIEGVAGLEQVAAHLTLAP</sequence>
<evidence type="ECO:0000313" key="4">
    <source>
        <dbReference type="Proteomes" id="UP000000379"/>
    </source>
</evidence>
<protein>
    <submittedName>
        <fullName evidence="3">Arsenite-activated ATPase ArsA</fullName>
        <ecNumber evidence="3">3.6.3.16</ecNumber>
    </submittedName>
</protein>
<dbReference type="Gene3D" id="3.40.50.300">
    <property type="entry name" value="P-loop containing nucleotide triphosphate hydrolases"/>
    <property type="match status" value="1"/>
</dbReference>
<dbReference type="InterPro" id="IPR025723">
    <property type="entry name" value="ArsA/GET3_ATPase-like"/>
</dbReference>
<dbReference type="HOGENOM" id="CLU_040761_4_0_0"/>
<dbReference type="InterPro" id="IPR016300">
    <property type="entry name" value="ATPase_ArsA/GET3"/>
</dbReference>
<proteinExistence type="inferred from homology"/>
<dbReference type="EMBL" id="CP002049">
    <property type="protein sequence ID" value="ADI14143.1"/>
    <property type="molecule type" value="Genomic_DNA"/>
</dbReference>
<dbReference type="OrthoDB" id="9780677at2"/>
<evidence type="ECO:0000259" key="2">
    <source>
        <dbReference type="SMART" id="SM00382"/>
    </source>
</evidence>
<accession>D7CVB5</accession>
<dbReference type="AlphaFoldDB" id="D7CVB5"/>
<dbReference type="Proteomes" id="UP000000379">
    <property type="component" value="Chromosome"/>
</dbReference>
<evidence type="ECO:0000313" key="3">
    <source>
        <dbReference type="EMBL" id="ADI14143.1"/>
    </source>
</evidence>
<dbReference type="NCBIfam" id="TIGR00345">
    <property type="entry name" value="GET3_arsA_TRC40"/>
    <property type="match status" value="1"/>
</dbReference>
<feature type="domain" description="AAA+ ATPase" evidence="2">
    <location>
        <begin position="4"/>
        <end position="237"/>
    </location>
</feature>
<reference evidence="3 4" key="2">
    <citation type="journal article" date="2011" name="Stand. Genomic Sci.">
        <title>Complete genome sequence of Truepera radiovictrix type strain (RQ-24).</title>
        <authorList>
            <person name="Ivanova N."/>
            <person name="Rohde C."/>
            <person name="Munk C."/>
            <person name="Nolan M."/>
            <person name="Lucas S."/>
            <person name="Del Rio T.G."/>
            <person name="Tice H."/>
            <person name="Deshpande S."/>
            <person name="Cheng J.F."/>
            <person name="Tapia R."/>
            <person name="Han C."/>
            <person name="Goodwin L."/>
            <person name="Pitluck S."/>
            <person name="Liolios K."/>
            <person name="Mavromatis K."/>
            <person name="Mikhailova N."/>
            <person name="Pati A."/>
            <person name="Chen A."/>
            <person name="Palaniappan K."/>
            <person name="Land M."/>
            <person name="Hauser L."/>
            <person name="Chang Y.J."/>
            <person name="Jeffries C.D."/>
            <person name="Brambilla E."/>
            <person name="Rohde M."/>
            <person name="Goker M."/>
            <person name="Tindall B.J."/>
            <person name="Woyke T."/>
            <person name="Bristow J."/>
            <person name="Eisen J.A."/>
            <person name="Markowitz V."/>
            <person name="Hugenholtz P."/>
            <person name="Kyrpides N.C."/>
            <person name="Klenk H.P."/>
            <person name="Lapidus A."/>
        </authorList>
    </citation>
    <scope>NUCLEOTIDE SEQUENCE [LARGE SCALE GENOMIC DNA]</scope>
    <source>
        <strain evidence="4">DSM 17093 / CIP 108686 / LMG 22925 / RQ-24</strain>
    </source>
</reference>
<dbReference type="InterPro" id="IPR027417">
    <property type="entry name" value="P-loop_NTPase"/>
</dbReference>
<reference evidence="4" key="1">
    <citation type="submission" date="2010-05" db="EMBL/GenBank/DDBJ databases">
        <title>The complete genome of Truepera radiovictris DSM 17093.</title>
        <authorList>
            <consortium name="US DOE Joint Genome Institute (JGI-PGF)"/>
            <person name="Lucas S."/>
            <person name="Copeland A."/>
            <person name="Lapidus A."/>
            <person name="Glavina del Rio T."/>
            <person name="Dalin E."/>
            <person name="Tice H."/>
            <person name="Bruce D."/>
            <person name="Goodwin L."/>
            <person name="Pitluck S."/>
            <person name="Kyrpides N."/>
            <person name="Mavromatis K."/>
            <person name="Ovchinnikova G."/>
            <person name="Munk A.C."/>
            <person name="Detter J.C."/>
            <person name="Han C."/>
            <person name="Tapia R."/>
            <person name="Land M."/>
            <person name="Hauser L."/>
            <person name="Markowitz V."/>
            <person name="Cheng J.-F."/>
            <person name="Hugenholtz P."/>
            <person name="Woyke T."/>
            <person name="Wu D."/>
            <person name="Tindall B."/>
            <person name="Pomrenke H.G."/>
            <person name="Brambilla E."/>
            <person name="Klenk H.-P."/>
            <person name="Eisen J.A."/>
        </authorList>
    </citation>
    <scope>NUCLEOTIDE SEQUENCE [LARGE SCALE GENOMIC DNA]</scope>
    <source>
        <strain evidence="4">DSM 17093 / CIP 108686 / LMG 22925 / RQ-24</strain>
    </source>
</reference>
<keyword evidence="3" id="KW-0378">Hydrolase</keyword>
<evidence type="ECO:0000256" key="1">
    <source>
        <dbReference type="ARBA" id="ARBA00011040"/>
    </source>
</evidence>
<dbReference type="GO" id="GO:0016887">
    <property type="term" value="F:ATP hydrolysis activity"/>
    <property type="evidence" value="ECO:0007669"/>
    <property type="project" value="InterPro"/>
</dbReference>
<keyword evidence="4" id="KW-1185">Reference proteome</keyword>
<dbReference type="InterPro" id="IPR003593">
    <property type="entry name" value="AAA+_ATPase"/>
</dbReference>